<dbReference type="Proteomes" id="UP000283003">
    <property type="component" value="Unassembled WGS sequence"/>
</dbReference>
<evidence type="ECO:0000259" key="18">
    <source>
        <dbReference type="PROSITE" id="PS50123"/>
    </source>
</evidence>
<evidence type="ECO:0000256" key="10">
    <source>
        <dbReference type="ARBA" id="ARBA00022777"/>
    </source>
</evidence>
<reference evidence="19 20" key="1">
    <citation type="submission" date="2018-12" db="EMBL/GenBank/DDBJ databases">
        <title>Croceicoccus ponticola sp. nov., a lipolytic bacterium isolated from seawater.</title>
        <authorList>
            <person name="Yoon J.-H."/>
        </authorList>
    </citation>
    <scope>NUCLEOTIDE SEQUENCE [LARGE SCALE GENOMIC DNA]</scope>
    <source>
        <strain evidence="19 20">GM-16</strain>
    </source>
</reference>
<keyword evidence="20" id="KW-1185">Reference proteome</keyword>
<dbReference type="PROSITE" id="PS50123">
    <property type="entry name" value="CHER"/>
    <property type="match status" value="1"/>
</dbReference>
<dbReference type="PANTHER" id="PTHR24422:SF27">
    <property type="entry name" value="PROTEIN-GLUTAMATE O-METHYLTRANSFERASE"/>
    <property type="match status" value="1"/>
</dbReference>
<keyword evidence="9" id="KW-0547">Nucleotide-binding</keyword>
<dbReference type="InterPro" id="IPR050903">
    <property type="entry name" value="Bact_Chemotaxis_MeTrfase"/>
</dbReference>
<feature type="region of interest" description="Disordered" evidence="14">
    <location>
        <begin position="1"/>
        <end position="21"/>
    </location>
</feature>
<dbReference type="GO" id="GO:0006935">
    <property type="term" value="P:chemotaxis"/>
    <property type="evidence" value="ECO:0007669"/>
    <property type="project" value="UniProtKB-UniRule"/>
</dbReference>
<dbReference type="Pfam" id="PF01339">
    <property type="entry name" value="CheB_methylest"/>
    <property type="match status" value="1"/>
</dbReference>
<dbReference type="InterPro" id="IPR000700">
    <property type="entry name" value="PAS-assoc_C"/>
</dbReference>
<dbReference type="SMART" id="SM00911">
    <property type="entry name" value="HWE_HK"/>
    <property type="match status" value="1"/>
</dbReference>
<dbReference type="InterPro" id="IPR036890">
    <property type="entry name" value="HATPase_C_sf"/>
</dbReference>
<dbReference type="InterPro" id="IPR000014">
    <property type="entry name" value="PAS"/>
</dbReference>
<dbReference type="OrthoDB" id="9816309at2"/>
<comment type="catalytic activity">
    <reaction evidence="1">
        <text>ATP + protein L-histidine = ADP + protein N-phospho-L-histidine.</text>
        <dbReference type="EC" id="2.7.13.3"/>
    </reaction>
</comment>
<dbReference type="InterPro" id="IPR011102">
    <property type="entry name" value="Sig_transdc_His_kinase_HWE"/>
</dbReference>
<keyword evidence="12" id="KW-0145">Chemotaxis</keyword>
<evidence type="ECO:0000259" key="15">
    <source>
        <dbReference type="PROSITE" id="PS50112"/>
    </source>
</evidence>
<keyword evidence="8" id="KW-0949">S-adenosyl-L-methionine</keyword>
<dbReference type="GO" id="GO:0032259">
    <property type="term" value="P:methylation"/>
    <property type="evidence" value="ECO:0007669"/>
    <property type="project" value="UniProtKB-KW"/>
</dbReference>
<keyword evidence="12" id="KW-0378">Hydrolase</keyword>
<keyword evidence="5" id="KW-0285">Flavoprotein</keyword>
<dbReference type="SMART" id="SM00138">
    <property type="entry name" value="MeTrc"/>
    <property type="match status" value="1"/>
</dbReference>
<evidence type="ECO:0000256" key="1">
    <source>
        <dbReference type="ARBA" id="ARBA00000085"/>
    </source>
</evidence>
<comment type="caution">
    <text evidence="19">The sequence shown here is derived from an EMBL/GenBank/DDBJ whole genome shotgun (WGS) entry which is preliminary data.</text>
</comment>
<name>A0A437H165_9SPHN</name>
<dbReference type="SUPFAM" id="SSF52738">
    <property type="entry name" value="Methylesterase CheB, C-terminal domain"/>
    <property type="match status" value="1"/>
</dbReference>
<feature type="coiled-coil region" evidence="13">
    <location>
        <begin position="657"/>
        <end position="715"/>
    </location>
</feature>
<dbReference type="InterPro" id="IPR029063">
    <property type="entry name" value="SAM-dependent_MTases_sf"/>
</dbReference>
<dbReference type="GO" id="GO:0008984">
    <property type="term" value="F:protein-glutamate methylesterase activity"/>
    <property type="evidence" value="ECO:0007669"/>
    <property type="project" value="InterPro"/>
</dbReference>
<dbReference type="Gene3D" id="3.40.50.180">
    <property type="entry name" value="Methylesterase CheB, C-terminal domain"/>
    <property type="match status" value="1"/>
</dbReference>
<dbReference type="GO" id="GO:0005737">
    <property type="term" value="C:cytoplasm"/>
    <property type="evidence" value="ECO:0007669"/>
    <property type="project" value="InterPro"/>
</dbReference>
<dbReference type="PANTHER" id="PTHR24422">
    <property type="entry name" value="CHEMOTAXIS PROTEIN METHYLTRANSFERASE"/>
    <property type="match status" value="1"/>
</dbReference>
<feature type="domain" description="PAS" evidence="15">
    <location>
        <begin position="841"/>
        <end position="912"/>
    </location>
</feature>
<dbReference type="PROSITE" id="PS50113">
    <property type="entry name" value="PAC"/>
    <property type="match status" value="1"/>
</dbReference>
<feature type="domain" description="CheR-type methyltransferase" evidence="18">
    <location>
        <begin position="236"/>
        <end position="489"/>
    </location>
</feature>
<dbReference type="SUPFAM" id="SSF53335">
    <property type="entry name" value="S-adenosyl-L-methionine-dependent methyltransferases"/>
    <property type="match status" value="1"/>
</dbReference>
<evidence type="ECO:0000256" key="8">
    <source>
        <dbReference type="ARBA" id="ARBA00022691"/>
    </source>
</evidence>
<evidence type="ECO:0000259" key="16">
    <source>
        <dbReference type="PROSITE" id="PS50113"/>
    </source>
</evidence>
<evidence type="ECO:0000313" key="20">
    <source>
        <dbReference type="Proteomes" id="UP000283003"/>
    </source>
</evidence>
<dbReference type="GO" id="GO:0004673">
    <property type="term" value="F:protein histidine kinase activity"/>
    <property type="evidence" value="ECO:0007669"/>
    <property type="project" value="UniProtKB-EC"/>
</dbReference>
<evidence type="ECO:0000256" key="3">
    <source>
        <dbReference type="ARBA" id="ARBA00022553"/>
    </source>
</evidence>
<evidence type="ECO:0000313" key="19">
    <source>
        <dbReference type="EMBL" id="RVQ69316.1"/>
    </source>
</evidence>
<dbReference type="InterPro" id="IPR035909">
    <property type="entry name" value="CheB_C"/>
</dbReference>
<dbReference type="InterPro" id="IPR013655">
    <property type="entry name" value="PAS_fold_3"/>
</dbReference>
<keyword evidence="11" id="KW-0067">ATP-binding</keyword>
<evidence type="ECO:0000256" key="14">
    <source>
        <dbReference type="SAM" id="MobiDB-lite"/>
    </source>
</evidence>
<dbReference type="GO" id="GO:0008983">
    <property type="term" value="F:protein-glutamate O-methyltransferase activity"/>
    <property type="evidence" value="ECO:0007669"/>
    <property type="project" value="UniProtKB-EC"/>
</dbReference>
<dbReference type="Pfam" id="PF08447">
    <property type="entry name" value="PAS_3"/>
    <property type="match status" value="1"/>
</dbReference>
<evidence type="ECO:0000256" key="12">
    <source>
        <dbReference type="PROSITE-ProRule" id="PRU00050"/>
    </source>
</evidence>
<evidence type="ECO:0000259" key="17">
    <source>
        <dbReference type="PROSITE" id="PS50122"/>
    </source>
</evidence>
<evidence type="ECO:0000256" key="4">
    <source>
        <dbReference type="ARBA" id="ARBA00022603"/>
    </source>
</evidence>
<evidence type="ECO:0000256" key="13">
    <source>
        <dbReference type="SAM" id="Coils"/>
    </source>
</evidence>
<evidence type="ECO:0000256" key="7">
    <source>
        <dbReference type="ARBA" id="ARBA00022679"/>
    </source>
</evidence>
<dbReference type="EMBL" id="RXOL01000001">
    <property type="protein sequence ID" value="RVQ69316.1"/>
    <property type="molecule type" value="Genomic_DNA"/>
</dbReference>
<dbReference type="GO" id="GO:0005524">
    <property type="term" value="F:ATP binding"/>
    <property type="evidence" value="ECO:0007669"/>
    <property type="project" value="UniProtKB-KW"/>
</dbReference>
<evidence type="ECO:0000256" key="6">
    <source>
        <dbReference type="ARBA" id="ARBA00022643"/>
    </source>
</evidence>
<dbReference type="PRINTS" id="PR00996">
    <property type="entry name" value="CHERMTFRASE"/>
</dbReference>
<dbReference type="PROSITE" id="PS50122">
    <property type="entry name" value="CHEB"/>
    <property type="match status" value="1"/>
</dbReference>
<feature type="active site" evidence="12">
    <location>
        <position position="154"/>
    </location>
</feature>
<protein>
    <submittedName>
        <fullName evidence="19">PAS domain S-box protein</fullName>
    </submittedName>
</protein>
<keyword evidence="3" id="KW-0597">Phosphoprotein</keyword>
<dbReference type="InterPro" id="IPR022642">
    <property type="entry name" value="CheR_C"/>
</dbReference>
<evidence type="ECO:0000256" key="11">
    <source>
        <dbReference type="ARBA" id="ARBA00022840"/>
    </source>
</evidence>
<dbReference type="NCBIfam" id="TIGR00229">
    <property type="entry name" value="sensory_box"/>
    <property type="match status" value="1"/>
</dbReference>
<dbReference type="SUPFAM" id="SSF55785">
    <property type="entry name" value="PYP-like sensor domain (PAS domain)"/>
    <property type="match status" value="2"/>
</dbReference>
<keyword evidence="6" id="KW-0288">FMN</keyword>
<evidence type="ECO:0000256" key="2">
    <source>
        <dbReference type="ARBA" id="ARBA00001541"/>
    </source>
</evidence>
<feature type="active site" evidence="12">
    <location>
        <position position="62"/>
    </location>
</feature>
<dbReference type="CDD" id="cd00130">
    <property type="entry name" value="PAS"/>
    <property type="match status" value="1"/>
</dbReference>
<dbReference type="InterPro" id="IPR036804">
    <property type="entry name" value="CheR_N_sf"/>
</dbReference>
<feature type="domain" description="CheB-type methylesterase" evidence="17">
    <location>
        <begin position="19"/>
        <end position="212"/>
    </location>
</feature>
<proteinExistence type="predicted"/>
<dbReference type="SUPFAM" id="SSF47757">
    <property type="entry name" value="Chemotaxis receptor methyltransferase CheR, N-terminal domain"/>
    <property type="match status" value="1"/>
</dbReference>
<dbReference type="Pfam" id="PF03705">
    <property type="entry name" value="CheR_N"/>
    <property type="match status" value="1"/>
</dbReference>
<dbReference type="InterPro" id="IPR022641">
    <property type="entry name" value="CheR_N"/>
</dbReference>
<sequence length="1158" mass="128468">MESMSRMLEQSSTGKQSAPSTAVSRNFPVIGVGASAGGLEALREMLEGYRGSPGMAFVIVQHLDPTHESLMAQLIERYTTMPVRQIAGGEEIETDSVYVIPPGHGLTVEDGVLRLTEFTDPRGMRRPIDDFFEALADDLGARAGCVILSGTGADGSRGLRAVKESGGITVAQEPQGARYDGMPLSAVGTGLVDFVRGAGSIILCLREYFDRGYDSVVENAAASRVADSIDDLCIALRDQVGHDFSGYKRNTLGRRIERRMQVLGMEDLNVYLSRVRNDAVESQALFRDLLINVTRFFRDIEAFDALREKVIVPMVRAADDQTGLRVWIPGCSSGEEAYTIAIILADEMREQGRMLPIQIIASDIDEQMLRIAREGNYPIASLADIPEPMRGRYTVGHGETFAIAAYIREMVRFTLHSVVKDPPFSRVDLISCRNLLIYFDDRLQQAVLPLFHYSLKPEAWLLLGPSETIGKHGNLFDPIDAKSRIFRRDSSFTSYPLELPGASTRRSQIGTPPIRPPREPSWTESEALRKLTSTYSPPSLLVDREAMILNTWGSVGRYFDFSAERERRIHATSLAKGGLREIIGVLVRQAAEGNQRHVARNVTVQTDFGDQPVQVVCDPVRDGTFLLVIRETGPFVPRDGDEMIELGEVDDQVHLLEDELRLTRHRLRSTVEELETANEELKSSNEEMMSMNEELQSTNEELTTVNDELKSKIDQVLVAKSDLENFFDSTQLAVVVVDADLKIRSYTDAACKLFPFQSTDCGRRLADVATLLDSNEYLDLAASVARNGEGAESRAKVASTQRDYALRVLPYRKPDGGVDGATLVFTDITGSLALQHELAEQRERLELAIRVARIGVWEYDPATGNTELDEVERRLLEIDDDEAHDMEAVLLHVHPEDRAAVNGSLRRAMDGTHDYDQTFRVVTKDGRDRWLHGLARRVPVGDHYRFIGVTYDISSEREALAERDLLLREMNHRIKNLFAVIGAMVGICERDANGVAEFATELKRRIAAMGRAHALTQRRKVDEPVMIGELLDVVLEPTHGSQSITIEGGDLLVPVSKLTPLALIFHEWATNATKYGALADDAGELSIKVAVEDDAAIIDWHETTGEKHEVVPGKGFGTRLVEASVRQLDAELDGSESPTEFRRSLVLRGLDTAKVGES</sequence>
<dbReference type="Gene3D" id="3.30.450.20">
    <property type="entry name" value="PAS domain"/>
    <property type="match status" value="2"/>
</dbReference>
<gene>
    <name evidence="19" type="ORF">EKN06_03780</name>
</gene>
<dbReference type="InterPro" id="IPR035965">
    <property type="entry name" value="PAS-like_dom_sf"/>
</dbReference>
<dbReference type="Gene3D" id="3.40.50.150">
    <property type="entry name" value="Vaccinia Virus protein VP39"/>
    <property type="match status" value="1"/>
</dbReference>
<keyword evidence="7" id="KW-0808">Transferase</keyword>
<feature type="domain" description="PAC" evidence="16">
    <location>
        <begin position="915"/>
        <end position="965"/>
    </location>
</feature>
<dbReference type="AlphaFoldDB" id="A0A437H165"/>
<keyword evidence="13" id="KW-0175">Coiled coil</keyword>
<dbReference type="PROSITE" id="PS50112">
    <property type="entry name" value="PAS"/>
    <property type="match status" value="1"/>
</dbReference>
<comment type="catalytic activity">
    <reaction evidence="2">
        <text>L-glutamyl-[protein] + S-adenosyl-L-methionine = [protein]-L-glutamate 5-O-methyl ester + S-adenosyl-L-homocysteine</text>
        <dbReference type="Rhea" id="RHEA:24452"/>
        <dbReference type="Rhea" id="RHEA-COMP:10208"/>
        <dbReference type="Rhea" id="RHEA-COMP:10311"/>
        <dbReference type="ChEBI" id="CHEBI:29973"/>
        <dbReference type="ChEBI" id="CHEBI:57856"/>
        <dbReference type="ChEBI" id="CHEBI:59789"/>
        <dbReference type="ChEBI" id="CHEBI:82795"/>
        <dbReference type="EC" id="2.1.1.80"/>
    </reaction>
</comment>
<dbReference type="Pfam" id="PF07536">
    <property type="entry name" value="HWE_HK"/>
    <property type="match status" value="1"/>
</dbReference>
<dbReference type="InterPro" id="IPR000673">
    <property type="entry name" value="Sig_transdc_resp-reg_Me-estase"/>
</dbReference>
<keyword evidence="10" id="KW-0418">Kinase</keyword>
<dbReference type="Pfam" id="PF01739">
    <property type="entry name" value="CheR"/>
    <property type="match status" value="1"/>
</dbReference>
<dbReference type="Gene3D" id="3.30.565.10">
    <property type="entry name" value="Histidine kinase-like ATPase, C-terminal domain"/>
    <property type="match status" value="1"/>
</dbReference>
<feature type="compositionally biased region" description="Polar residues" evidence="14">
    <location>
        <begin position="8"/>
        <end position="21"/>
    </location>
</feature>
<dbReference type="InterPro" id="IPR000780">
    <property type="entry name" value="CheR_MeTrfase"/>
</dbReference>
<dbReference type="CDD" id="cd16434">
    <property type="entry name" value="CheB-CheR_fusion"/>
    <property type="match status" value="1"/>
</dbReference>
<dbReference type="Pfam" id="PF13596">
    <property type="entry name" value="PAS_10"/>
    <property type="match status" value="1"/>
</dbReference>
<evidence type="ECO:0000256" key="5">
    <source>
        <dbReference type="ARBA" id="ARBA00022630"/>
    </source>
</evidence>
<evidence type="ECO:0000256" key="9">
    <source>
        <dbReference type="ARBA" id="ARBA00022741"/>
    </source>
</evidence>
<dbReference type="Gene3D" id="1.10.155.10">
    <property type="entry name" value="Chemotaxis receptor methyltransferase CheR, N-terminal domain"/>
    <property type="match status" value="1"/>
</dbReference>
<dbReference type="SMART" id="SM00091">
    <property type="entry name" value="PAS"/>
    <property type="match status" value="2"/>
</dbReference>
<feature type="region of interest" description="Disordered" evidence="14">
    <location>
        <begin position="503"/>
        <end position="523"/>
    </location>
</feature>
<accession>A0A437H165</accession>
<feature type="active site" evidence="12">
    <location>
        <position position="35"/>
    </location>
</feature>
<dbReference type="GO" id="GO:0000156">
    <property type="term" value="F:phosphorelay response regulator activity"/>
    <property type="evidence" value="ECO:0007669"/>
    <property type="project" value="InterPro"/>
</dbReference>
<keyword evidence="4" id="KW-0489">Methyltransferase</keyword>
<organism evidence="19 20">
    <name type="scientific">Croceicoccus ponticola</name>
    <dbReference type="NCBI Taxonomy" id="2217664"/>
    <lineage>
        <taxon>Bacteria</taxon>
        <taxon>Pseudomonadati</taxon>
        <taxon>Pseudomonadota</taxon>
        <taxon>Alphaproteobacteria</taxon>
        <taxon>Sphingomonadales</taxon>
        <taxon>Erythrobacteraceae</taxon>
        <taxon>Croceicoccus</taxon>
    </lineage>
</organism>